<organism evidence="1 2">
    <name type="scientific">Cochliobolus sativus</name>
    <name type="common">Common root rot and spot blotch fungus</name>
    <name type="synonym">Bipolaris sorokiniana</name>
    <dbReference type="NCBI Taxonomy" id="45130"/>
    <lineage>
        <taxon>Eukaryota</taxon>
        <taxon>Fungi</taxon>
        <taxon>Dikarya</taxon>
        <taxon>Ascomycota</taxon>
        <taxon>Pezizomycotina</taxon>
        <taxon>Dothideomycetes</taxon>
        <taxon>Pleosporomycetidae</taxon>
        <taxon>Pleosporales</taxon>
        <taxon>Pleosporineae</taxon>
        <taxon>Pleosporaceae</taxon>
        <taxon>Bipolaris</taxon>
    </lineage>
</organism>
<gene>
    <name evidence="1" type="ORF">GGP41_001669</name>
</gene>
<proteinExistence type="predicted"/>
<sequence length="95" mass="10055">MQVQVQAAGVDQRQSQVVGGGMSCACGGAQLFRGEAGTGGPRQILWPGWDAQAQTDLAEAYRVPQAAQCQSTTPSPQLQLNGPNVLKCRWEIQTA</sequence>
<dbReference type="Proteomes" id="UP000624244">
    <property type="component" value="Unassembled WGS sequence"/>
</dbReference>
<protein>
    <submittedName>
        <fullName evidence="1">Uncharacterized protein</fullName>
    </submittedName>
</protein>
<dbReference type="EMBL" id="WNKQ01000002">
    <property type="protein sequence ID" value="KAF5853167.1"/>
    <property type="molecule type" value="Genomic_DNA"/>
</dbReference>
<evidence type="ECO:0000313" key="2">
    <source>
        <dbReference type="Proteomes" id="UP000624244"/>
    </source>
</evidence>
<name>A0A8H5ZPW4_COCSA</name>
<accession>A0A8H5ZPW4</accession>
<evidence type="ECO:0000313" key="1">
    <source>
        <dbReference type="EMBL" id="KAF5853167.1"/>
    </source>
</evidence>
<dbReference type="AlphaFoldDB" id="A0A8H5ZPW4"/>
<reference evidence="1" key="1">
    <citation type="submission" date="2019-11" db="EMBL/GenBank/DDBJ databases">
        <title>Bipolaris sorokiniana Genome sequencing.</title>
        <authorList>
            <person name="Wang H."/>
        </authorList>
    </citation>
    <scope>NUCLEOTIDE SEQUENCE</scope>
</reference>
<comment type="caution">
    <text evidence="1">The sequence shown here is derived from an EMBL/GenBank/DDBJ whole genome shotgun (WGS) entry which is preliminary data.</text>
</comment>